<accession>A0A3N4MA76</accession>
<evidence type="ECO:0000313" key="2">
    <source>
        <dbReference type="EMBL" id="RPB29171.1"/>
    </source>
</evidence>
<dbReference type="InParanoid" id="A0A3N4MA76"/>
<dbReference type="AlphaFoldDB" id="A0A3N4MA76"/>
<dbReference type="EMBL" id="ML121528">
    <property type="protein sequence ID" value="RPB29171.1"/>
    <property type="molecule type" value="Genomic_DNA"/>
</dbReference>
<evidence type="ECO:0000313" key="3">
    <source>
        <dbReference type="Proteomes" id="UP000267821"/>
    </source>
</evidence>
<gene>
    <name evidence="2" type="ORF">L211DRAFT_881956</name>
</gene>
<keyword evidence="3" id="KW-1185">Reference proteome</keyword>
<name>A0A3N4MA76_9PEZI</name>
<feature type="region of interest" description="Disordered" evidence="1">
    <location>
        <begin position="19"/>
        <end position="69"/>
    </location>
</feature>
<protein>
    <submittedName>
        <fullName evidence="2">Uncharacterized protein</fullName>
    </submittedName>
</protein>
<evidence type="ECO:0000256" key="1">
    <source>
        <dbReference type="SAM" id="MobiDB-lite"/>
    </source>
</evidence>
<sequence>MARQAVFAKELRKIFAPIHDGGTGNSQPILRKRKAKRRTLTDTGMEMADRNSRKKCTGSNHTSEPIPPPAVETQEYIHVQPIHIISPARWTVQSGGLSGRQHNYPHPQVLSAFLYLYSKDPISVIKSHNTWFPSSVFLIFARLEARINIGTAIGYASPQTGGRRNRKNLGTSLKISIYVFRSPRDKMLRIRSQYWGAQVSITGVKCVSILHLDLLSPNSCSYQHYNSCDTPSRHHDVAT</sequence>
<dbReference type="Proteomes" id="UP000267821">
    <property type="component" value="Unassembled WGS sequence"/>
</dbReference>
<reference evidence="2 3" key="1">
    <citation type="journal article" date="2018" name="Nat. Ecol. Evol.">
        <title>Pezizomycetes genomes reveal the molecular basis of ectomycorrhizal truffle lifestyle.</title>
        <authorList>
            <person name="Murat C."/>
            <person name="Payen T."/>
            <person name="Noel B."/>
            <person name="Kuo A."/>
            <person name="Morin E."/>
            <person name="Chen J."/>
            <person name="Kohler A."/>
            <person name="Krizsan K."/>
            <person name="Balestrini R."/>
            <person name="Da Silva C."/>
            <person name="Montanini B."/>
            <person name="Hainaut M."/>
            <person name="Levati E."/>
            <person name="Barry K.W."/>
            <person name="Belfiori B."/>
            <person name="Cichocki N."/>
            <person name="Clum A."/>
            <person name="Dockter R.B."/>
            <person name="Fauchery L."/>
            <person name="Guy J."/>
            <person name="Iotti M."/>
            <person name="Le Tacon F."/>
            <person name="Lindquist E.A."/>
            <person name="Lipzen A."/>
            <person name="Malagnac F."/>
            <person name="Mello A."/>
            <person name="Molinier V."/>
            <person name="Miyauchi S."/>
            <person name="Poulain J."/>
            <person name="Riccioni C."/>
            <person name="Rubini A."/>
            <person name="Sitrit Y."/>
            <person name="Splivallo R."/>
            <person name="Traeger S."/>
            <person name="Wang M."/>
            <person name="Zifcakova L."/>
            <person name="Wipf D."/>
            <person name="Zambonelli A."/>
            <person name="Paolocci F."/>
            <person name="Nowrousian M."/>
            <person name="Ottonello S."/>
            <person name="Baldrian P."/>
            <person name="Spatafora J.W."/>
            <person name="Henrissat B."/>
            <person name="Nagy L.G."/>
            <person name="Aury J.M."/>
            <person name="Wincker P."/>
            <person name="Grigoriev I.V."/>
            <person name="Bonfante P."/>
            <person name="Martin F.M."/>
        </authorList>
    </citation>
    <scope>NUCLEOTIDE SEQUENCE [LARGE SCALE GENOMIC DNA]</scope>
    <source>
        <strain evidence="2 3">ATCC MYA-4762</strain>
    </source>
</reference>
<organism evidence="2 3">
    <name type="scientific">Terfezia boudieri ATCC MYA-4762</name>
    <dbReference type="NCBI Taxonomy" id="1051890"/>
    <lineage>
        <taxon>Eukaryota</taxon>
        <taxon>Fungi</taxon>
        <taxon>Dikarya</taxon>
        <taxon>Ascomycota</taxon>
        <taxon>Pezizomycotina</taxon>
        <taxon>Pezizomycetes</taxon>
        <taxon>Pezizales</taxon>
        <taxon>Pezizaceae</taxon>
        <taxon>Terfezia</taxon>
    </lineage>
</organism>
<proteinExistence type="predicted"/>